<proteinExistence type="predicted"/>
<evidence type="ECO:0000259" key="6">
    <source>
        <dbReference type="PROSITE" id="PS50940"/>
    </source>
</evidence>
<evidence type="ECO:0000256" key="5">
    <source>
        <dbReference type="ARBA" id="ARBA00023180"/>
    </source>
</evidence>
<keyword evidence="4" id="KW-1015">Disulfide bond</keyword>
<feature type="domain" description="Chitin-binding type-2" evidence="6">
    <location>
        <begin position="97"/>
        <end position="152"/>
    </location>
</feature>
<dbReference type="GO" id="GO:0005576">
    <property type="term" value="C:extracellular region"/>
    <property type="evidence" value="ECO:0007669"/>
    <property type="project" value="InterPro"/>
</dbReference>
<dbReference type="InterPro" id="IPR002557">
    <property type="entry name" value="Chitin-bd_dom"/>
</dbReference>
<dbReference type="InterPro" id="IPR051940">
    <property type="entry name" value="Chitin_bind-dev_reg"/>
</dbReference>
<gene>
    <name evidence="7" type="ORF">HICCMSTLAB_LOCUS8436</name>
</gene>
<dbReference type="EMBL" id="CAJNRD030001121">
    <property type="protein sequence ID" value="CAG5096889.1"/>
    <property type="molecule type" value="Genomic_DNA"/>
</dbReference>
<dbReference type="Pfam" id="PF01607">
    <property type="entry name" value="CBM_14"/>
    <property type="match status" value="1"/>
</dbReference>
<evidence type="ECO:0000256" key="4">
    <source>
        <dbReference type="ARBA" id="ARBA00023157"/>
    </source>
</evidence>
<evidence type="ECO:0000313" key="7">
    <source>
        <dbReference type="EMBL" id="CAG5096889.1"/>
    </source>
</evidence>
<dbReference type="GO" id="GO:0008061">
    <property type="term" value="F:chitin binding"/>
    <property type="evidence" value="ECO:0007669"/>
    <property type="project" value="UniProtKB-KW"/>
</dbReference>
<evidence type="ECO:0000256" key="2">
    <source>
        <dbReference type="ARBA" id="ARBA00022729"/>
    </source>
</evidence>
<evidence type="ECO:0000256" key="3">
    <source>
        <dbReference type="ARBA" id="ARBA00022737"/>
    </source>
</evidence>
<keyword evidence="3" id="KW-0677">Repeat</keyword>
<evidence type="ECO:0000313" key="8">
    <source>
        <dbReference type="Proteomes" id="UP000786811"/>
    </source>
</evidence>
<sequence length="378" mass="42688">MIIHIFFFKLRNAWDDTGFGKEDKQNKSQYDLQNVKLNLNQQAETFIDNSSAQIVSNVRQSYPDFSDLNANQFEQTEIPNLLAESDQARPDDDQMLISGCLAARGQFPSPNNCANYLNCWDNTVIEQQCPNDLLFNEMTGLCDFEQNVNCGERPGPTPKNPETIINKPTLKVYKVKPPPFYVQLPGIKHTTNFLSSGGIPTTDFIVREFDESFTKIFPNNMETYDLIIALLKSKTINYFTYTPRHLKVKTVFLKGVKGGYDEKDVKTALKSLQLPDVKITKYQQLPLACWHPSQDQKHYCRNLLGGRGSESLPYLCAIDASKLVTPALTVICLQSALNMQAIMSPKIAPSHHQWTNQLLSASTVGELVIRQTTDDAQH</sequence>
<evidence type="ECO:0000256" key="1">
    <source>
        <dbReference type="ARBA" id="ARBA00022669"/>
    </source>
</evidence>
<dbReference type="PROSITE" id="PS50940">
    <property type="entry name" value="CHIT_BIND_II"/>
    <property type="match status" value="1"/>
</dbReference>
<dbReference type="Gene3D" id="2.170.140.10">
    <property type="entry name" value="Chitin binding domain"/>
    <property type="match status" value="1"/>
</dbReference>
<keyword evidence="5" id="KW-0325">Glycoprotein</keyword>
<organism evidence="7 8">
    <name type="scientific">Cotesia congregata</name>
    <name type="common">Parasitoid wasp</name>
    <name type="synonym">Apanteles congregatus</name>
    <dbReference type="NCBI Taxonomy" id="51543"/>
    <lineage>
        <taxon>Eukaryota</taxon>
        <taxon>Metazoa</taxon>
        <taxon>Ecdysozoa</taxon>
        <taxon>Arthropoda</taxon>
        <taxon>Hexapoda</taxon>
        <taxon>Insecta</taxon>
        <taxon>Pterygota</taxon>
        <taxon>Neoptera</taxon>
        <taxon>Endopterygota</taxon>
        <taxon>Hymenoptera</taxon>
        <taxon>Apocrita</taxon>
        <taxon>Ichneumonoidea</taxon>
        <taxon>Braconidae</taxon>
        <taxon>Microgastrinae</taxon>
        <taxon>Cotesia</taxon>
    </lineage>
</organism>
<name>A0A8J2HFG6_COTCN</name>
<dbReference type="OrthoDB" id="8197172at2759"/>
<dbReference type="PANTHER" id="PTHR23301:SF98">
    <property type="entry name" value="CHITIN-BINDING TYPE-2 DOMAIN-CONTAINING PROTEIN-RELATED"/>
    <property type="match status" value="1"/>
</dbReference>
<dbReference type="Proteomes" id="UP000786811">
    <property type="component" value="Unassembled WGS sequence"/>
</dbReference>
<dbReference type="SUPFAM" id="SSF57625">
    <property type="entry name" value="Invertebrate chitin-binding proteins"/>
    <property type="match status" value="1"/>
</dbReference>
<comment type="caution">
    <text evidence="7">The sequence shown here is derived from an EMBL/GenBank/DDBJ whole genome shotgun (WGS) entry which is preliminary data.</text>
</comment>
<keyword evidence="1" id="KW-0147">Chitin-binding</keyword>
<dbReference type="InterPro" id="IPR036508">
    <property type="entry name" value="Chitin-bd_dom_sf"/>
</dbReference>
<dbReference type="AlphaFoldDB" id="A0A8J2HFG6"/>
<protein>
    <recommendedName>
        <fullName evidence="6">Chitin-binding type-2 domain-containing protein</fullName>
    </recommendedName>
</protein>
<keyword evidence="8" id="KW-1185">Reference proteome</keyword>
<keyword evidence="2" id="KW-0732">Signal</keyword>
<reference evidence="7" key="1">
    <citation type="submission" date="2021-04" db="EMBL/GenBank/DDBJ databases">
        <authorList>
            <person name="Chebbi M.A.C M."/>
        </authorList>
    </citation>
    <scope>NUCLEOTIDE SEQUENCE</scope>
</reference>
<accession>A0A8J2HFG6</accession>
<dbReference type="PANTHER" id="PTHR23301">
    <property type="entry name" value="CHITIN BINDING PERITROPHIN-A"/>
    <property type="match status" value="1"/>
</dbReference>
<dbReference type="SMART" id="SM00494">
    <property type="entry name" value="ChtBD2"/>
    <property type="match status" value="1"/>
</dbReference>